<dbReference type="EMBL" id="DF967972">
    <property type="protein sequence ID" value="GAP15600.1"/>
    <property type="molecule type" value="Genomic_DNA"/>
</dbReference>
<feature type="transmembrane region" description="Helical" evidence="6">
    <location>
        <begin position="252"/>
        <end position="272"/>
    </location>
</feature>
<dbReference type="Proteomes" id="UP000055060">
    <property type="component" value="Unassembled WGS sequence"/>
</dbReference>
<dbReference type="InterPro" id="IPR003339">
    <property type="entry name" value="ABC/ECF_trnsptr_transmembrane"/>
</dbReference>
<feature type="transmembrane region" description="Helical" evidence="6">
    <location>
        <begin position="79"/>
        <end position="95"/>
    </location>
</feature>
<reference evidence="7" key="1">
    <citation type="submission" date="2015-07" db="EMBL/GenBank/DDBJ databases">
        <title>Draft Genome Sequences of Anaerolinea thermolimosa IMO-1, Bellilinea caldifistulae GOMI-1, Leptolinea tardivitalis YMTK-2, Levilinea saccharolytica KIBI-1,Longilinea arvoryzae KOME-1, Previously Described as Members of the Anaerolineaceae (Chloroflexi).</title>
        <authorList>
            <person name="Sekiguchi Y."/>
            <person name="Ohashi A."/>
            <person name="Matsuura N."/>
            <person name="Tourlousse M.D."/>
        </authorList>
    </citation>
    <scope>NUCLEOTIDE SEQUENCE [LARGE SCALE GENOMIC DNA]</scope>
    <source>
        <strain evidence="7">KOME-1</strain>
    </source>
</reference>
<dbReference type="STRING" id="360412.LARV_03392"/>
<evidence type="ECO:0000256" key="6">
    <source>
        <dbReference type="SAM" id="Phobius"/>
    </source>
</evidence>
<dbReference type="CDD" id="cd16914">
    <property type="entry name" value="EcfT"/>
    <property type="match status" value="1"/>
</dbReference>
<comment type="subcellular location">
    <subcellularLocation>
        <location evidence="1">Membrane</location>
        <topology evidence="1">Multi-pass membrane protein</topology>
    </subcellularLocation>
</comment>
<protein>
    <submittedName>
        <fullName evidence="7">ABC-type cobalt transport system, permease component CbiQ</fullName>
    </submittedName>
</protein>
<evidence type="ECO:0000313" key="7">
    <source>
        <dbReference type="EMBL" id="GAP15600.1"/>
    </source>
</evidence>
<dbReference type="AlphaFoldDB" id="A0A0S7BKG7"/>
<organism evidence="7">
    <name type="scientific">Longilinea arvoryzae</name>
    <dbReference type="NCBI Taxonomy" id="360412"/>
    <lineage>
        <taxon>Bacteria</taxon>
        <taxon>Bacillati</taxon>
        <taxon>Chloroflexota</taxon>
        <taxon>Anaerolineae</taxon>
        <taxon>Anaerolineales</taxon>
        <taxon>Anaerolineaceae</taxon>
        <taxon>Longilinea</taxon>
    </lineage>
</organism>
<keyword evidence="4 6" id="KW-1133">Transmembrane helix</keyword>
<gene>
    <name evidence="7" type="ORF">LARV_03392</name>
</gene>
<evidence type="ECO:0000256" key="4">
    <source>
        <dbReference type="ARBA" id="ARBA00022989"/>
    </source>
</evidence>
<dbReference type="Pfam" id="PF02361">
    <property type="entry name" value="CbiQ"/>
    <property type="match status" value="1"/>
</dbReference>
<accession>A0A0S7BKG7</accession>
<keyword evidence="8" id="KW-1185">Reference proteome</keyword>
<dbReference type="PANTHER" id="PTHR34857">
    <property type="entry name" value="SLL0384 PROTEIN"/>
    <property type="match status" value="1"/>
</dbReference>
<keyword evidence="2" id="KW-1003">Cell membrane</keyword>
<evidence type="ECO:0000313" key="8">
    <source>
        <dbReference type="Proteomes" id="UP000055060"/>
    </source>
</evidence>
<proteinExistence type="predicted"/>
<sequence>MSEFEFLNRVTIGQYVPGVSPLHRMDPRARLLAALLLLGAATFAPRLGGLGLALAATGVVIAISGLPWGYLLRGLVPPLPFLTLLALLRIFFNTLPNQGLLMIHWGVVQIYGSDLIAAAILLLRFAVLILGISVFSLATSTSEMIYGVDALLKPLRWLHIPTQDMTMMAQITLRFIPFMALAAERIVKAQASRGVDWSNRSGNLVQRAKRVLPLLVPLFVSSLNKAERMALAMDARGYGSTRKRSMMMATQLTGWDVVAVSVCAALAAGIILI</sequence>
<evidence type="ECO:0000256" key="3">
    <source>
        <dbReference type="ARBA" id="ARBA00022692"/>
    </source>
</evidence>
<keyword evidence="3 6" id="KW-0812">Transmembrane</keyword>
<evidence type="ECO:0000256" key="2">
    <source>
        <dbReference type="ARBA" id="ARBA00022475"/>
    </source>
</evidence>
<dbReference type="GO" id="GO:0005886">
    <property type="term" value="C:plasma membrane"/>
    <property type="evidence" value="ECO:0007669"/>
    <property type="project" value="UniProtKB-ARBA"/>
</dbReference>
<keyword evidence="5 6" id="KW-0472">Membrane</keyword>
<feature type="transmembrane region" description="Helical" evidence="6">
    <location>
        <begin position="115"/>
        <end position="138"/>
    </location>
</feature>
<evidence type="ECO:0000256" key="1">
    <source>
        <dbReference type="ARBA" id="ARBA00004141"/>
    </source>
</evidence>
<dbReference type="RefSeq" id="WP_075074770.1">
    <property type="nucleotide sequence ID" value="NZ_DF967972.1"/>
</dbReference>
<evidence type="ECO:0000256" key="5">
    <source>
        <dbReference type="ARBA" id="ARBA00023136"/>
    </source>
</evidence>
<dbReference type="PANTHER" id="PTHR34857:SF2">
    <property type="entry name" value="SLL0384 PROTEIN"/>
    <property type="match status" value="1"/>
</dbReference>
<name>A0A0S7BKG7_9CHLR</name>
<dbReference type="InterPro" id="IPR051611">
    <property type="entry name" value="ECF_transporter_component"/>
</dbReference>
<dbReference type="OrthoDB" id="8075495at2"/>